<protein>
    <submittedName>
        <fullName evidence="2">Uncharacterized protein</fullName>
    </submittedName>
</protein>
<keyword evidence="3" id="KW-1185">Reference proteome</keyword>
<dbReference type="AlphaFoldDB" id="A0A7I9V5B4"/>
<proteinExistence type="predicted"/>
<evidence type="ECO:0000256" key="1">
    <source>
        <dbReference type="SAM" id="MobiDB-lite"/>
    </source>
</evidence>
<dbReference type="EMBL" id="BJOV01000002">
    <property type="protein sequence ID" value="GEE00372.1"/>
    <property type="molecule type" value="Genomic_DNA"/>
</dbReference>
<sequence>MRAACEASRSLAAMSTSSRRVGADADGGGRRAGDRSLPLAATTRSPRPHPEVTAPCTSAPSVSFRFLVSVEIAPEQRERCGARLVRAVPNLRVQTCGHVTHIERISYLER</sequence>
<evidence type="ECO:0000313" key="3">
    <source>
        <dbReference type="Proteomes" id="UP000444960"/>
    </source>
</evidence>
<comment type="caution">
    <text evidence="2">The sequence shown here is derived from an EMBL/GenBank/DDBJ whole genome shotgun (WGS) entry which is preliminary data.</text>
</comment>
<reference evidence="3" key="1">
    <citation type="submission" date="2019-06" db="EMBL/GenBank/DDBJ databases">
        <title>Gordonia isolated from sludge of a wastewater treatment plant.</title>
        <authorList>
            <person name="Tamura T."/>
            <person name="Aoyama K."/>
            <person name="Kang Y."/>
            <person name="Saito S."/>
            <person name="Akiyama N."/>
            <person name="Yazawa K."/>
            <person name="Gonoi T."/>
            <person name="Mikami Y."/>
        </authorList>
    </citation>
    <scope>NUCLEOTIDE SEQUENCE [LARGE SCALE GENOMIC DNA]</scope>
    <source>
        <strain evidence="3">NBRC 107696</strain>
    </source>
</reference>
<feature type="region of interest" description="Disordered" evidence="1">
    <location>
        <begin position="1"/>
        <end position="56"/>
    </location>
</feature>
<evidence type="ECO:0000313" key="2">
    <source>
        <dbReference type="EMBL" id="GEE00372.1"/>
    </source>
</evidence>
<gene>
    <name evidence="2" type="ORF">nbrc107696_08180</name>
</gene>
<name>A0A7I9V5B4_9ACTN</name>
<organism evidence="2 3">
    <name type="scientific">Gordonia spumicola</name>
    <dbReference type="NCBI Taxonomy" id="589161"/>
    <lineage>
        <taxon>Bacteria</taxon>
        <taxon>Bacillati</taxon>
        <taxon>Actinomycetota</taxon>
        <taxon>Actinomycetes</taxon>
        <taxon>Mycobacteriales</taxon>
        <taxon>Gordoniaceae</taxon>
        <taxon>Gordonia</taxon>
    </lineage>
</organism>
<accession>A0A7I9V5B4</accession>
<dbReference type="Proteomes" id="UP000444960">
    <property type="component" value="Unassembled WGS sequence"/>
</dbReference>
<feature type="compositionally biased region" description="Basic and acidic residues" evidence="1">
    <location>
        <begin position="21"/>
        <end position="34"/>
    </location>
</feature>